<evidence type="ECO:0000256" key="1">
    <source>
        <dbReference type="ARBA" id="ARBA00022630"/>
    </source>
</evidence>
<comment type="caution">
    <text evidence="4">The sequence shown here is derived from an EMBL/GenBank/DDBJ whole genome shotgun (WGS) entry which is preliminary data.</text>
</comment>
<sequence>MVIPALGLQIGIPDEEIQQKPRLPLSFKVFENEYQDNLSTQDYEDYDKEVEHYYLSRTSNPRKENFTQQIIGKNSNLNRKVTKRDEVLELTHSKGMLWN</sequence>
<evidence type="ECO:0000256" key="2">
    <source>
        <dbReference type="ARBA" id="ARBA00022643"/>
    </source>
</evidence>
<dbReference type="Gene3D" id="3.40.109.10">
    <property type="entry name" value="NADH Oxidase"/>
    <property type="match status" value="1"/>
</dbReference>
<proteinExistence type="predicted"/>
<organism evidence="4 5">
    <name type="scientific">Ligilactobacillus salivarius GJ-24</name>
    <dbReference type="NCBI Taxonomy" id="1041521"/>
    <lineage>
        <taxon>Bacteria</taxon>
        <taxon>Bacillati</taxon>
        <taxon>Bacillota</taxon>
        <taxon>Bacilli</taxon>
        <taxon>Lactobacillales</taxon>
        <taxon>Lactobacillaceae</taxon>
        <taxon>Ligilactobacillus</taxon>
    </lineage>
</organism>
<dbReference type="EMBL" id="AFOI01000002">
    <property type="protein sequence ID" value="EGM52166.1"/>
    <property type="molecule type" value="Genomic_DNA"/>
</dbReference>
<dbReference type="InterPro" id="IPR000415">
    <property type="entry name" value="Nitroreductase-like"/>
</dbReference>
<dbReference type="GO" id="GO:0016491">
    <property type="term" value="F:oxidoreductase activity"/>
    <property type="evidence" value="ECO:0007669"/>
    <property type="project" value="UniProtKB-KW"/>
</dbReference>
<accession>F7QTS7</accession>
<reference evidence="4 5" key="1">
    <citation type="journal article" date="2011" name="J. Bacteriol.">
        <title>Genome Sequence of Lactobacillus salivarius GJ-24, a Probiotic Strain Isolated from Healthy Adult Intestine.</title>
        <authorList>
            <person name="Cho Y.J."/>
            <person name="Choi J.K."/>
            <person name="Kim J.H."/>
            <person name="Lim Y.S."/>
            <person name="Ham J.S."/>
            <person name="Kang D.K."/>
            <person name="Chun J."/>
            <person name="Paik H.D."/>
            <person name="Kim G.B."/>
        </authorList>
    </citation>
    <scope>NUCLEOTIDE SEQUENCE [LARGE SCALE GENOMIC DNA]</scope>
    <source>
        <strain evidence="4 5">GJ-24</strain>
    </source>
</reference>
<evidence type="ECO:0000256" key="3">
    <source>
        <dbReference type="ARBA" id="ARBA00023002"/>
    </source>
</evidence>
<dbReference type="PANTHER" id="PTHR43425">
    <property type="entry name" value="OXYGEN-INSENSITIVE NADPH NITROREDUCTASE"/>
    <property type="match status" value="1"/>
</dbReference>
<name>F7QTS7_9LACO</name>
<protein>
    <submittedName>
        <fullName evidence="4">Flavin reductase</fullName>
    </submittedName>
</protein>
<keyword evidence="3" id="KW-0560">Oxidoreductase</keyword>
<keyword evidence="1" id="KW-0285">Flavoprotein</keyword>
<evidence type="ECO:0000313" key="5">
    <source>
        <dbReference type="Proteomes" id="UP000003074"/>
    </source>
</evidence>
<dbReference type="PANTHER" id="PTHR43425:SF2">
    <property type="entry name" value="OXYGEN-INSENSITIVE NADPH NITROREDUCTASE"/>
    <property type="match status" value="1"/>
</dbReference>
<dbReference type="Proteomes" id="UP000003074">
    <property type="component" value="Unassembled WGS sequence"/>
</dbReference>
<dbReference type="AlphaFoldDB" id="F7QTS7"/>
<evidence type="ECO:0000313" key="4">
    <source>
        <dbReference type="EMBL" id="EGM52166.1"/>
    </source>
</evidence>
<dbReference type="SUPFAM" id="SSF55469">
    <property type="entry name" value="FMN-dependent nitroreductase-like"/>
    <property type="match status" value="1"/>
</dbReference>
<dbReference type="PATRIC" id="fig|1041521.3.peg.589"/>
<dbReference type="InterPro" id="IPR016446">
    <property type="entry name" value="Flavin_OxRdtase_Frp"/>
</dbReference>
<gene>
    <name evidence="4" type="ORF">LSGJ_00586</name>
</gene>
<keyword evidence="2" id="KW-0288">FMN</keyword>